<dbReference type="EMBL" id="BAABME010001842">
    <property type="protein sequence ID" value="GAA0151732.1"/>
    <property type="molecule type" value="Genomic_DNA"/>
</dbReference>
<organism evidence="2 3">
    <name type="scientific">Lithospermum erythrorhizon</name>
    <name type="common">Purple gromwell</name>
    <name type="synonym">Lithospermum officinale var. erythrorhizon</name>
    <dbReference type="NCBI Taxonomy" id="34254"/>
    <lineage>
        <taxon>Eukaryota</taxon>
        <taxon>Viridiplantae</taxon>
        <taxon>Streptophyta</taxon>
        <taxon>Embryophyta</taxon>
        <taxon>Tracheophyta</taxon>
        <taxon>Spermatophyta</taxon>
        <taxon>Magnoliopsida</taxon>
        <taxon>eudicotyledons</taxon>
        <taxon>Gunneridae</taxon>
        <taxon>Pentapetalae</taxon>
        <taxon>asterids</taxon>
        <taxon>lamiids</taxon>
        <taxon>Boraginales</taxon>
        <taxon>Boraginaceae</taxon>
        <taxon>Boraginoideae</taxon>
        <taxon>Lithospermeae</taxon>
        <taxon>Lithospermum</taxon>
    </lineage>
</organism>
<dbReference type="AlphaFoldDB" id="A0AAV3PJ06"/>
<feature type="region of interest" description="Disordered" evidence="1">
    <location>
        <begin position="1"/>
        <end position="142"/>
    </location>
</feature>
<dbReference type="Proteomes" id="UP001454036">
    <property type="component" value="Unassembled WGS sequence"/>
</dbReference>
<evidence type="ECO:0000313" key="3">
    <source>
        <dbReference type="Proteomes" id="UP001454036"/>
    </source>
</evidence>
<proteinExistence type="predicted"/>
<name>A0AAV3PJ06_LITER</name>
<evidence type="ECO:0000256" key="1">
    <source>
        <dbReference type="SAM" id="MobiDB-lite"/>
    </source>
</evidence>
<protein>
    <submittedName>
        <fullName evidence="2">Uncharacterized protein</fullName>
    </submittedName>
</protein>
<gene>
    <name evidence="2" type="ORF">LIER_10387</name>
</gene>
<accession>A0AAV3PJ06</accession>
<keyword evidence="3" id="KW-1185">Reference proteome</keyword>
<evidence type="ECO:0000313" key="2">
    <source>
        <dbReference type="EMBL" id="GAA0151732.1"/>
    </source>
</evidence>
<feature type="compositionally biased region" description="Low complexity" evidence="1">
    <location>
        <begin position="16"/>
        <end position="39"/>
    </location>
</feature>
<reference evidence="2 3" key="1">
    <citation type="submission" date="2024-01" db="EMBL/GenBank/DDBJ databases">
        <title>The complete chloroplast genome sequence of Lithospermum erythrorhizon: insights into the phylogenetic relationship among Boraginaceae species and the maternal lineages of purple gromwells.</title>
        <authorList>
            <person name="Okada T."/>
            <person name="Watanabe K."/>
        </authorList>
    </citation>
    <scope>NUCLEOTIDE SEQUENCE [LARGE SCALE GENOMIC DNA]</scope>
</reference>
<comment type="caution">
    <text evidence="2">The sequence shown here is derived from an EMBL/GenBank/DDBJ whole genome shotgun (WGS) entry which is preliminary data.</text>
</comment>
<feature type="compositionally biased region" description="Basic and acidic residues" evidence="1">
    <location>
        <begin position="84"/>
        <end position="142"/>
    </location>
</feature>
<feature type="compositionally biased region" description="Low complexity" evidence="1">
    <location>
        <begin position="48"/>
        <end position="59"/>
    </location>
</feature>
<feature type="compositionally biased region" description="Polar residues" evidence="1">
    <location>
        <begin position="1"/>
        <end position="15"/>
    </location>
</feature>
<sequence>MSDTSNSRPEGQGYNSDVRSSSSPQVSSSLAALAGSGSSVPFQATPLSSRAPSSSRRPPQLMEKAQAEGALQSHLRNLLGEHNTLQEKHVASVRRTEAVKAELEGMQAERDSALLERDASQKKRDALEKERESPCTGRDEML</sequence>